<dbReference type="Proteomes" id="UP000006854">
    <property type="component" value="Chromosome"/>
</dbReference>
<gene>
    <name evidence="7" type="ordered locus">SVEN_6621</name>
</gene>
<dbReference type="InterPro" id="IPR006710">
    <property type="entry name" value="Glyco_hydro_43"/>
</dbReference>
<evidence type="ECO:0000313" key="7">
    <source>
        <dbReference type="EMBL" id="CCA59907.1"/>
    </source>
</evidence>
<dbReference type="InterPro" id="IPR013320">
    <property type="entry name" value="ConA-like_dom_sf"/>
</dbReference>
<dbReference type="Gene3D" id="2.60.120.200">
    <property type="match status" value="1"/>
</dbReference>
<dbReference type="InterPro" id="IPR023296">
    <property type="entry name" value="Glyco_hydro_beta-prop_sf"/>
</dbReference>
<dbReference type="EMBL" id="FR845719">
    <property type="protein sequence ID" value="CCA59907.1"/>
    <property type="molecule type" value="Genomic_DNA"/>
</dbReference>
<evidence type="ECO:0000256" key="2">
    <source>
        <dbReference type="ARBA" id="ARBA00022801"/>
    </source>
</evidence>
<dbReference type="PANTHER" id="PTHR42812">
    <property type="entry name" value="BETA-XYLOSIDASE"/>
    <property type="match status" value="1"/>
</dbReference>
<keyword evidence="7" id="KW-0858">Xylan degradation</keyword>
<evidence type="ECO:0000256" key="5">
    <source>
        <dbReference type="SAM" id="MobiDB-lite"/>
    </source>
</evidence>
<dbReference type="GeneID" id="51867145"/>
<dbReference type="InterPro" id="IPR051795">
    <property type="entry name" value="Glycosyl_Hydrlase_43"/>
</dbReference>
<dbReference type="Pfam" id="PF04616">
    <property type="entry name" value="Glyco_hydro_43"/>
    <property type="match status" value="1"/>
</dbReference>
<dbReference type="SUPFAM" id="SSF75005">
    <property type="entry name" value="Arabinanase/levansucrase/invertase"/>
    <property type="match status" value="1"/>
</dbReference>
<feature type="compositionally biased region" description="Low complexity" evidence="5">
    <location>
        <begin position="485"/>
        <end position="497"/>
    </location>
</feature>
<proteinExistence type="inferred from homology"/>
<evidence type="ECO:0000256" key="4">
    <source>
        <dbReference type="RuleBase" id="RU361187"/>
    </source>
</evidence>
<dbReference type="InterPro" id="IPR041542">
    <property type="entry name" value="GH43_C2"/>
</dbReference>
<dbReference type="HOGENOM" id="CLU_016508_1_0_11"/>
<name>F2RHG3_STRVP</name>
<dbReference type="Pfam" id="PF17851">
    <property type="entry name" value="GH43_C2"/>
    <property type="match status" value="1"/>
</dbReference>
<dbReference type="KEGG" id="sve:SVEN_6621"/>
<feature type="domain" description="Beta-xylosidase C-terminal Concanavalin A-like" evidence="6">
    <location>
        <begin position="327"/>
        <end position="472"/>
    </location>
</feature>
<evidence type="ECO:0000259" key="6">
    <source>
        <dbReference type="Pfam" id="PF17851"/>
    </source>
</evidence>
<dbReference type="PANTHER" id="PTHR42812:SF12">
    <property type="entry name" value="BETA-XYLOSIDASE-RELATED"/>
    <property type="match status" value="1"/>
</dbReference>
<dbReference type="GO" id="GO:0045493">
    <property type="term" value="P:xylan catabolic process"/>
    <property type="evidence" value="ECO:0007669"/>
    <property type="project" value="UniProtKB-KW"/>
</dbReference>
<evidence type="ECO:0000313" key="8">
    <source>
        <dbReference type="Proteomes" id="UP000006854"/>
    </source>
</evidence>
<keyword evidence="3 4" id="KW-0326">Glycosidase</keyword>
<comment type="similarity">
    <text evidence="1 4">Belongs to the glycosyl hydrolase 43 family.</text>
</comment>
<keyword evidence="8" id="KW-1185">Reference proteome</keyword>
<reference evidence="7 8" key="1">
    <citation type="journal article" date="2011" name="BMC Genomics">
        <title>Genome-wide analysis of the role of GlnR in Streptomyces venezuelae provides new insights into global nitrogen regulation in actinomycetes.</title>
        <authorList>
            <person name="Pullan S.T."/>
            <person name="Bibb M.J."/>
            <person name="Merrick M."/>
        </authorList>
    </citation>
    <scope>NUCLEOTIDE SEQUENCE [LARGE SCALE GENOMIC DNA]</scope>
    <source>
        <strain evidence="7">ATCC 10712</strain>
    </source>
</reference>
<dbReference type="PATRIC" id="fig|953739.5.peg.1837"/>
<dbReference type="STRING" id="953739.SVEN_6621"/>
<accession>F2RHG3</accession>
<feature type="region of interest" description="Disordered" evidence="5">
    <location>
        <begin position="468"/>
        <end position="538"/>
    </location>
</feature>
<sequence length="580" mass="61964">MRAAGARPADRAATATGDLGDGTYRNPVLAADWSDPDVVRVGEDYHLTASSFGRAPGLPLLHSRDLVNWTLVGHALERLEPAAAFTGPRHDRGVWAPSLRHHDGRFWIFWGDPDHGVFQVNSPSVRGPWTAPHLVKAGLGLIDACPLWDEESGEAYLVHALAKSRAGVNNRLIGHRMSQDGTKVLDEGRTLVDADRIPGWFTLEGPKLYRHGGWFWIFAPAGGVATGWQGAFRSRSFFGPYEERVVLAQGDTDVNGPHQGGWVRTQRGEDWFLHFQQSGAHGRLVHLQPMRWDADGWPVLGDGGSPVRVHRKPDLPEQPPARPAVDDTFPGGRFGRQWQWTANPGEGWASQHAGDGLRLDCVRTDRLDDLRTVPHVLTQRLPAGAVTVEVGLRLDSRSPGARAGLVVLGDAYAWIGLERAPDGTARLTHRFAPAGTDRERDAAHSRLVPGDQVLLRIEITTDARCRFSYTPDSGAGPGCDPDPDSGPGPDSGVRPGPEAGFGAGSGAGLDPDSAVGTDHGTDSGPGPDPGRGAGSVRLGPEFAATPWRWVGALLGLFAGAPEGAGHAGTAVFSAFRVTAA</sequence>
<organism evidence="7 8">
    <name type="scientific">Streptomyces venezuelae (strain ATCC 10712 / CBS 650.69 / DSM 40230 / JCM 4526 / NBRC 13096 / PD 04745)</name>
    <dbReference type="NCBI Taxonomy" id="953739"/>
    <lineage>
        <taxon>Bacteria</taxon>
        <taxon>Bacillati</taxon>
        <taxon>Actinomycetota</taxon>
        <taxon>Actinomycetes</taxon>
        <taxon>Kitasatosporales</taxon>
        <taxon>Streptomycetaceae</taxon>
        <taxon>Streptomyces</taxon>
    </lineage>
</organism>
<evidence type="ECO:0000256" key="1">
    <source>
        <dbReference type="ARBA" id="ARBA00009865"/>
    </source>
</evidence>
<keyword evidence="7" id="KW-0119">Carbohydrate metabolism</keyword>
<evidence type="ECO:0000256" key="3">
    <source>
        <dbReference type="ARBA" id="ARBA00023295"/>
    </source>
</evidence>
<dbReference type="eggNOG" id="COG3507">
    <property type="taxonomic scope" value="Bacteria"/>
</dbReference>
<dbReference type="GO" id="GO:0004553">
    <property type="term" value="F:hydrolase activity, hydrolyzing O-glycosyl compounds"/>
    <property type="evidence" value="ECO:0007669"/>
    <property type="project" value="InterPro"/>
</dbReference>
<dbReference type="AlphaFoldDB" id="F2RHG3"/>
<dbReference type="SUPFAM" id="SSF49899">
    <property type="entry name" value="Concanavalin A-like lectins/glucanases"/>
    <property type="match status" value="1"/>
</dbReference>
<dbReference type="Gene3D" id="2.115.10.20">
    <property type="entry name" value="Glycosyl hydrolase domain, family 43"/>
    <property type="match status" value="1"/>
</dbReference>
<keyword evidence="2 4" id="KW-0378">Hydrolase</keyword>
<dbReference type="RefSeq" id="WP_015037802.1">
    <property type="nucleotide sequence ID" value="NC_018750.1"/>
</dbReference>
<dbReference type="CDD" id="cd09001">
    <property type="entry name" value="GH43_FsAxh1-like"/>
    <property type="match status" value="1"/>
</dbReference>
<keyword evidence="7" id="KW-0624">Polysaccharide degradation</keyword>
<protein>
    <submittedName>
        <fullName evidence="7">Putative xylanase</fullName>
    </submittedName>
</protein>